<accession>A0AA47EGK7</accession>
<evidence type="ECO:0000256" key="3">
    <source>
        <dbReference type="ARBA" id="ARBA00023159"/>
    </source>
</evidence>
<dbReference type="AlphaFoldDB" id="A0AA47EGK7"/>
<comment type="function">
    <text evidence="4">Required for high-level post-exponential phase expression of a series of secreted proteins.</text>
</comment>
<keyword evidence="2" id="KW-0902">Two-component regulatory system</keyword>
<dbReference type="EMBL" id="CP086239">
    <property type="protein sequence ID" value="WAG59591.1"/>
    <property type="molecule type" value="Genomic_DNA"/>
</dbReference>
<dbReference type="Pfam" id="PF04397">
    <property type="entry name" value="LytTR"/>
    <property type="match status" value="1"/>
</dbReference>
<dbReference type="PROSITE" id="PS50930">
    <property type="entry name" value="HTH_LYTTR"/>
    <property type="match status" value="1"/>
</dbReference>
<dbReference type="SMART" id="SM00850">
    <property type="entry name" value="LytTR"/>
    <property type="match status" value="1"/>
</dbReference>
<dbReference type="SMART" id="SM00448">
    <property type="entry name" value="REC"/>
    <property type="match status" value="1"/>
</dbReference>
<dbReference type="PANTHER" id="PTHR37299:SF3">
    <property type="entry name" value="STAGE 0 SPORULATION PROTEIN A HOMOLOG"/>
    <property type="match status" value="1"/>
</dbReference>
<keyword evidence="1" id="KW-0963">Cytoplasm</keyword>
<keyword evidence="3" id="KW-0010">Activator</keyword>
<dbReference type="PANTHER" id="PTHR37299">
    <property type="entry name" value="TRANSCRIPTIONAL REGULATOR-RELATED"/>
    <property type="match status" value="1"/>
</dbReference>
<sequence>MIKVFICEDIKNHRDKISNIIDDIIMIENLDMETAVVTGNPDDILEYVKSNKYTGIYFLDVDLNTRINGIQLAEEIREYDPEGFIIFITTHSEMSYLTFIYKVEAMDYIIKDNFKDIKNRVQQCILNANKKYTLNSNEKQKLFTIKSGDKIINIKLSEILFFETSSTIHKIVINTIDRRIEFYAQMKDVENIVDKRFFRCHKSFIVNKDNIKEIDKKSSMLRMINNQECLISARKIKLLLS</sequence>
<protein>
    <submittedName>
        <fullName evidence="8">LytTR family DNA-binding domain-containing protein</fullName>
    </submittedName>
</protein>
<proteinExistence type="predicted"/>
<feature type="domain" description="HTH LytTR-type" evidence="7">
    <location>
        <begin position="143"/>
        <end position="241"/>
    </location>
</feature>
<feature type="modified residue" description="4-aspartylphosphate" evidence="5">
    <location>
        <position position="60"/>
    </location>
</feature>
<name>A0AA47EGK7_9CLOT</name>
<organism evidence="8 9">
    <name type="scientific">Clostridium estertheticum</name>
    <dbReference type="NCBI Taxonomy" id="238834"/>
    <lineage>
        <taxon>Bacteria</taxon>
        <taxon>Bacillati</taxon>
        <taxon>Bacillota</taxon>
        <taxon>Clostridia</taxon>
        <taxon>Eubacteriales</taxon>
        <taxon>Clostridiaceae</taxon>
        <taxon>Clostridium</taxon>
    </lineage>
</organism>
<dbReference type="Proteomes" id="UP001164733">
    <property type="component" value="Chromosome"/>
</dbReference>
<dbReference type="GO" id="GO:0003677">
    <property type="term" value="F:DNA binding"/>
    <property type="evidence" value="ECO:0007669"/>
    <property type="project" value="UniProtKB-KW"/>
</dbReference>
<keyword evidence="8" id="KW-0238">DNA-binding</keyword>
<dbReference type="GO" id="GO:0000156">
    <property type="term" value="F:phosphorelay response regulator activity"/>
    <property type="evidence" value="ECO:0007669"/>
    <property type="project" value="InterPro"/>
</dbReference>
<dbReference type="InterPro" id="IPR001789">
    <property type="entry name" value="Sig_transdc_resp-reg_receiver"/>
</dbReference>
<keyword evidence="5" id="KW-0597">Phosphoprotein</keyword>
<evidence type="ECO:0000256" key="2">
    <source>
        <dbReference type="ARBA" id="ARBA00023012"/>
    </source>
</evidence>
<feature type="domain" description="Response regulatory" evidence="6">
    <location>
        <begin position="3"/>
        <end position="126"/>
    </location>
</feature>
<evidence type="ECO:0000313" key="8">
    <source>
        <dbReference type="EMBL" id="WAG59591.1"/>
    </source>
</evidence>
<dbReference type="InterPro" id="IPR046947">
    <property type="entry name" value="LytR-like"/>
</dbReference>
<evidence type="ECO:0000256" key="5">
    <source>
        <dbReference type="PROSITE-ProRule" id="PRU00169"/>
    </source>
</evidence>
<gene>
    <name evidence="8" type="ORF">LL038_18445</name>
</gene>
<dbReference type="PROSITE" id="PS50110">
    <property type="entry name" value="RESPONSE_REGULATORY"/>
    <property type="match status" value="1"/>
</dbReference>
<dbReference type="InterPro" id="IPR007492">
    <property type="entry name" value="LytTR_DNA-bd_dom"/>
</dbReference>
<evidence type="ECO:0000259" key="6">
    <source>
        <dbReference type="PROSITE" id="PS50110"/>
    </source>
</evidence>
<evidence type="ECO:0000313" key="9">
    <source>
        <dbReference type="Proteomes" id="UP001164733"/>
    </source>
</evidence>
<dbReference type="RefSeq" id="WP_216124503.1">
    <property type="nucleotide sequence ID" value="NZ_CP086239.1"/>
</dbReference>
<evidence type="ECO:0000256" key="4">
    <source>
        <dbReference type="ARBA" id="ARBA00037164"/>
    </source>
</evidence>
<evidence type="ECO:0000259" key="7">
    <source>
        <dbReference type="PROSITE" id="PS50930"/>
    </source>
</evidence>
<evidence type="ECO:0000256" key="1">
    <source>
        <dbReference type="ARBA" id="ARBA00022490"/>
    </source>
</evidence>
<reference evidence="8" key="1">
    <citation type="submission" date="2021-11" db="EMBL/GenBank/DDBJ databases">
        <title>Clostridia strains as spoilage organisms.</title>
        <authorList>
            <person name="Wambui J."/>
            <person name="Stevens M.J.A."/>
            <person name="Stephan R."/>
        </authorList>
    </citation>
    <scope>NUCLEOTIDE SEQUENCE</scope>
    <source>
        <strain evidence="8">CF009</strain>
    </source>
</reference>
<dbReference type="Pfam" id="PF00072">
    <property type="entry name" value="Response_reg"/>
    <property type="match status" value="1"/>
</dbReference>